<keyword evidence="3" id="KW-1185">Reference proteome</keyword>
<dbReference type="EC" id="1.1.1.1" evidence="2"/>
<accession>A0ABS7CNI2</accession>
<feature type="non-terminal residue" evidence="2">
    <location>
        <position position="1"/>
    </location>
</feature>
<evidence type="ECO:0000259" key="1">
    <source>
        <dbReference type="Pfam" id="PF25137"/>
    </source>
</evidence>
<protein>
    <submittedName>
        <fullName evidence="2">Iron-containing alcohol dehydrogenase</fullName>
        <ecNumber evidence="2">1.1.1.1</ecNumber>
    </submittedName>
</protein>
<evidence type="ECO:0000313" key="2">
    <source>
        <dbReference type="EMBL" id="MBW7462260.1"/>
    </source>
</evidence>
<dbReference type="GO" id="GO:0004022">
    <property type="term" value="F:alcohol dehydrogenase (NAD+) activity"/>
    <property type="evidence" value="ECO:0007669"/>
    <property type="project" value="UniProtKB-EC"/>
</dbReference>
<dbReference type="EMBL" id="JAHZIK010003742">
    <property type="protein sequence ID" value="MBW7462260.1"/>
    <property type="molecule type" value="Genomic_DNA"/>
</dbReference>
<comment type="caution">
    <text evidence="2">The sequence shown here is derived from an EMBL/GenBank/DDBJ whole genome shotgun (WGS) entry which is preliminary data.</text>
</comment>
<organism evidence="2 3">
    <name type="scientific">Paenibacillus sepulcri</name>
    <dbReference type="NCBI Taxonomy" id="359917"/>
    <lineage>
        <taxon>Bacteria</taxon>
        <taxon>Bacillati</taxon>
        <taxon>Bacillota</taxon>
        <taxon>Bacilli</taxon>
        <taxon>Bacillales</taxon>
        <taxon>Paenibacillaceae</taxon>
        <taxon>Paenibacillus</taxon>
    </lineage>
</organism>
<keyword evidence="2" id="KW-0560">Oxidoreductase</keyword>
<dbReference type="Pfam" id="PF25137">
    <property type="entry name" value="ADH_Fe_C"/>
    <property type="match status" value="1"/>
</dbReference>
<feature type="non-terminal residue" evidence="2">
    <location>
        <position position="112"/>
    </location>
</feature>
<dbReference type="Proteomes" id="UP001519887">
    <property type="component" value="Unassembled WGS sequence"/>
</dbReference>
<dbReference type="PANTHER" id="PTHR11496:SF102">
    <property type="entry name" value="ALCOHOL DEHYDROGENASE 4"/>
    <property type="match status" value="1"/>
</dbReference>
<sequence length="112" mass="11439">HPLTDSLAVGAITFIKEGLVKAFEDGTDAQAREQMAVGSMMAGMAFSNASVTLVHGMSRPVGALFHVPHGLSNAMLLPAVMEFTKPSAVDRLGGIGELLNPALAALPAGAKA</sequence>
<dbReference type="PANTHER" id="PTHR11496">
    <property type="entry name" value="ALCOHOL DEHYDROGENASE"/>
    <property type="match status" value="1"/>
</dbReference>
<reference evidence="2 3" key="1">
    <citation type="submission" date="2021-07" db="EMBL/GenBank/DDBJ databases">
        <title>Paenibacillus radiodurans sp. nov., isolated from the southeastern edge of Tengger Desert.</title>
        <authorList>
            <person name="Zhang G."/>
        </authorList>
    </citation>
    <scope>NUCLEOTIDE SEQUENCE [LARGE SCALE GENOMIC DNA]</scope>
    <source>
        <strain evidence="2 3">CCM 7311</strain>
    </source>
</reference>
<feature type="domain" description="Fe-containing alcohol dehydrogenase-like C-terminal" evidence="1">
    <location>
        <begin position="2"/>
        <end position="100"/>
    </location>
</feature>
<dbReference type="SUPFAM" id="SSF56796">
    <property type="entry name" value="Dehydroquinate synthase-like"/>
    <property type="match status" value="1"/>
</dbReference>
<gene>
    <name evidence="2" type="ORF">K0U00_50235</name>
</gene>
<proteinExistence type="predicted"/>
<dbReference type="InterPro" id="IPR056798">
    <property type="entry name" value="ADH_Fe_C"/>
</dbReference>
<dbReference type="Gene3D" id="1.20.1090.10">
    <property type="entry name" value="Dehydroquinate synthase-like - alpha domain"/>
    <property type="match status" value="1"/>
</dbReference>
<evidence type="ECO:0000313" key="3">
    <source>
        <dbReference type="Proteomes" id="UP001519887"/>
    </source>
</evidence>
<name>A0ABS7CNI2_9BACL</name>
<dbReference type="InterPro" id="IPR039697">
    <property type="entry name" value="Alcohol_dehydrogenase_Fe"/>
</dbReference>